<evidence type="ECO:0000313" key="4">
    <source>
        <dbReference type="Proteomes" id="UP000007883"/>
    </source>
</evidence>
<dbReference type="RefSeq" id="WP_014429192.1">
    <property type="nucleotide sequence ID" value="NC_017075.1"/>
</dbReference>
<keyword evidence="4" id="KW-1185">Reference proteome</keyword>
<gene>
    <name evidence="3" type="ordered locus">RGE_29920</name>
</gene>
<dbReference type="PROSITE" id="PS51123">
    <property type="entry name" value="OMPA_2"/>
    <property type="match status" value="1"/>
</dbReference>
<dbReference type="GO" id="GO:0016020">
    <property type="term" value="C:membrane"/>
    <property type="evidence" value="ECO:0007669"/>
    <property type="project" value="UniProtKB-UniRule"/>
</dbReference>
<protein>
    <recommendedName>
        <fullName evidence="2">OmpA-like domain-containing protein</fullName>
    </recommendedName>
</protein>
<organism evidence="3 4">
    <name type="scientific">Rubrivivax gelatinosus (strain NBRC 100245 / IL144)</name>
    <dbReference type="NCBI Taxonomy" id="983917"/>
    <lineage>
        <taxon>Bacteria</taxon>
        <taxon>Pseudomonadati</taxon>
        <taxon>Pseudomonadota</taxon>
        <taxon>Betaproteobacteria</taxon>
        <taxon>Burkholderiales</taxon>
        <taxon>Sphaerotilaceae</taxon>
        <taxon>Rubrivivax</taxon>
    </lineage>
</organism>
<dbReference type="SUPFAM" id="SSF103088">
    <property type="entry name" value="OmpA-like"/>
    <property type="match status" value="1"/>
</dbReference>
<dbReference type="PATRIC" id="fig|983917.3.peg.2918"/>
<feature type="domain" description="OmpA-like" evidence="2">
    <location>
        <begin position="1"/>
        <end position="49"/>
    </location>
</feature>
<dbReference type="EMBL" id="AP012320">
    <property type="protein sequence ID" value="BAL96331.1"/>
    <property type="molecule type" value="Genomic_DNA"/>
</dbReference>
<evidence type="ECO:0000256" key="1">
    <source>
        <dbReference type="PROSITE-ProRule" id="PRU00473"/>
    </source>
</evidence>
<accession>I0HTJ4</accession>
<sequence>MQAWLIASGVDPSRIRSTWQPVGDAVADNTTEAGRTLNRRVEIEIYRTAPRFVAAGSPANP</sequence>
<proteinExistence type="predicted"/>
<dbReference type="AlphaFoldDB" id="I0HTJ4"/>
<dbReference type="eggNOG" id="COG2885">
    <property type="taxonomic scope" value="Bacteria"/>
</dbReference>
<dbReference type="InterPro" id="IPR036737">
    <property type="entry name" value="OmpA-like_sf"/>
</dbReference>
<name>I0HTJ4_RUBGI</name>
<reference evidence="3 4" key="1">
    <citation type="journal article" date="2012" name="J. Bacteriol.">
        <title>Complete genome sequence of phototrophic betaproteobacterium Rubrivivax gelatinosus IL144.</title>
        <authorList>
            <person name="Nagashima S."/>
            <person name="Kamimura A."/>
            <person name="Shimizu T."/>
            <person name="Nakamura-isaki S."/>
            <person name="Aono E."/>
            <person name="Sakamoto K."/>
            <person name="Ichikawa N."/>
            <person name="Nakazawa H."/>
            <person name="Sekine M."/>
            <person name="Yamazaki S."/>
            <person name="Fujita N."/>
            <person name="Shimada K."/>
            <person name="Hanada S."/>
            <person name="Nagashima K.V.P."/>
        </authorList>
    </citation>
    <scope>NUCLEOTIDE SEQUENCE [LARGE SCALE GENOMIC DNA]</scope>
    <source>
        <strain evidence="4">NBRC 100245 / IL144</strain>
    </source>
</reference>
<dbReference type="STRING" id="983917.RGE_29920"/>
<dbReference type="KEGG" id="rge:RGE_29920"/>
<dbReference type="HOGENOM" id="CLU_2919927_0_0_4"/>
<evidence type="ECO:0000259" key="2">
    <source>
        <dbReference type="PROSITE" id="PS51123"/>
    </source>
</evidence>
<dbReference type="Gene3D" id="3.30.1330.60">
    <property type="entry name" value="OmpA-like domain"/>
    <property type="match status" value="1"/>
</dbReference>
<dbReference type="InterPro" id="IPR006665">
    <property type="entry name" value="OmpA-like"/>
</dbReference>
<dbReference type="Proteomes" id="UP000007883">
    <property type="component" value="Chromosome"/>
</dbReference>
<keyword evidence="1" id="KW-0472">Membrane</keyword>
<evidence type="ECO:0000313" key="3">
    <source>
        <dbReference type="EMBL" id="BAL96331.1"/>
    </source>
</evidence>